<feature type="coiled-coil region" evidence="1">
    <location>
        <begin position="363"/>
        <end position="390"/>
    </location>
</feature>
<dbReference type="AlphaFoldDB" id="A0A0S4ITN9"/>
<dbReference type="PANTHER" id="PTHR40515">
    <property type="entry name" value="CILIA- AND FLAGELLA-ASSOCIATED PROTEIN 157"/>
    <property type="match status" value="1"/>
</dbReference>
<sequence>MRRTKTQMTDGKASAAPPVPSQPAETEAMRKLRALKEKITNELQQEQKQRLEFEQRDVIVPLSLAGDYAATANKRGAKAPAATNKQQVEKLVHLTKEKIGGLKQLDKQTQRDLETELEKKAGETIQLKAHNQRLREILTLRQDCNSRREEDFEKEVRRVKSLTDEMCVEAITHGETMRKLHDMNQQVQEGAVLMKHHIEEQAEAERLALIRTYRVRMREVKQQLKLQEAANLEGASAWIKRYNMLEDDRRTAEENLKALQQKIELLTTDNRELKVMRKHQDEQRNALAQKIAVLKRENRRFEEHIDRLQAQSIMMSSQPGESSNSSPRSPNPSAPEGSRNNFSRSGGQRSKIPSLELRQQQALDSARKMLEEMRNSVRKVRSAHVELLQERTELEMFLRQCIEDVRRDMYRYTVVSNISRTMNGNHWEEKALLEDYGIKERKRLLDILNSKLQVLTTLLGKMFPGRLLQGDQALGDYLKLEDSPQRGSSDDGSDRAYQTVPVAHTMDDLWNQWKTWTRSVTPH</sequence>
<evidence type="ECO:0000256" key="1">
    <source>
        <dbReference type="SAM" id="Coils"/>
    </source>
</evidence>
<keyword evidence="4" id="KW-1185">Reference proteome</keyword>
<gene>
    <name evidence="3" type="ORF">BSAL_00455</name>
</gene>
<feature type="compositionally biased region" description="Low complexity" evidence="2">
    <location>
        <begin position="316"/>
        <end position="328"/>
    </location>
</feature>
<dbReference type="EMBL" id="CYKH01000241">
    <property type="protein sequence ID" value="CUF11240.1"/>
    <property type="molecule type" value="Genomic_DNA"/>
</dbReference>
<feature type="compositionally biased region" description="Polar residues" evidence="2">
    <location>
        <begin position="338"/>
        <end position="348"/>
    </location>
</feature>
<reference evidence="4" key="1">
    <citation type="submission" date="2015-09" db="EMBL/GenBank/DDBJ databases">
        <authorList>
            <consortium name="Pathogen Informatics"/>
        </authorList>
    </citation>
    <scope>NUCLEOTIDE SEQUENCE [LARGE SCALE GENOMIC DNA]</scope>
    <source>
        <strain evidence="4">Lake Konstanz</strain>
    </source>
</reference>
<name>A0A0S4ITN9_BODSA</name>
<feature type="region of interest" description="Disordered" evidence="2">
    <location>
        <begin position="1"/>
        <end position="27"/>
    </location>
</feature>
<dbReference type="OrthoDB" id="193329at2759"/>
<feature type="region of interest" description="Disordered" evidence="2">
    <location>
        <begin position="313"/>
        <end position="358"/>
    </location>
</feature>
<accession>A0A0S4ITN9</accession>
<keyword evidence="1" id="KW-0175">Coiled coil</keyword>
<evidence type="ECO:0000313" key="3">
    <source>
        <dbReference type="EMBL" id="CUF11240.1"/>
    </source>
</evidence>
<proteinExistence type="predicted"/>
<feature type="coiled-coil region" evidence="1">
    <location>
        <begin position="210"/>
        <end position="311"/>
    </location>
</feature>
<protein>
    <submittedName>
        <fullName evidence="3">Uncharacterized protein</fullName>
    </submittedName>
</protein>
<dbReference type="OMA" id="IHELDWI"/>
<dbReference type="Proteomes" id="UP000051952">
    <property type="component" value="Unassembled WGS sequence"/>
</dbReference>
<dbReference type="PANTHER" id="PTHR40515:SF1">
    <property type="entry name" value="CILIA- AND FLAGELLA-ASSOCIATED PROTEIN 157"/>
    <property type="match status" value="1"/>
</dbReference>
<evidence type="ECO:0000256" key="2">
    <source>
        <dbReference type="SAM" id="MobiDB-lite"/>
    </source>
</evidence>
<organism evidence="3 4">
    <name type="scientific">Bodo saltans</name>
    <name type="common">Flagellated protozoan</name>
    <dbReference type="NCBI Taxonomy" id="75058"/>
    <lineage>
        <taxon>Eukaryota</taxon>
        <taxon>Discoba</taxon>
        <taxon>Euglenozoa</taxon>
        <taxon>Kinetoplastea</taxon>
        <taxon>Metakinetoplastina</taxon>
        <taxon>Eubodonida</taxon>
        <taxon>Bodonidae</taxon>
        <taxon>Bodo</taxon>
    </lineage>
</organism>
<evidence type="ECO:0000313" key="4">
    <source>
        <dbReference type="Proteomes" id="UP000051952"/>
    </source>
</evidence>
<dbReference type="VEuPathDB" id="TriTrypDB:BSAL_00455"/>